<dbReference type="Proteomes" id="UP001163223">
    <property type="component" value="Chromosome"/>
</dbReference>
<name>A0ACD4NQZ8_9HYPH</name>
<protein>
    <submittedName>
        <fullName evidence="1">Uncharacterized protein</fullName>
    </submittedName>
</protein>
<dbReference type="EMBL" id="CP113520">
    <property type="protein sequence ID" value="WAJ29310.1"/>
    <property type="molecule type" value="Genomic_DNA"/>
</dbReference>
<evidence type="ECO:0000313" key="2">
    <source>
        <dbReference type="Proteomes" id="UP001163223"/>
    </source>
</evidence>
<sequence>MIDDVELPDDEKALKTAVAALIDACGGGKVLASITKNSHQLFSAYAAMACRQHWMPLRMVMRLERYCGQPIVSQWMVDKLKRTEPLDDLSYEDVLKLASETAEAHLTLMNALADKKIDAADRAALRRDLRDCIRIYTYLLAKVEQP</sequence>
<proteinExistence type="predicted"/>
<reference evidence="1" key="1">
    <citation type="submission" date="2022-11" db="EMBL/GenBank/DDBJ databases">
        <title>beta-Carotene-producing bacterium, Jeongeuplla avenae sp. nov., alleviates the salt stress of Arabidopsis seedlings.</title>
        <authorList>
            <person name="Jiang L."/>
            <person name="Lee J."/>
        </authorList>
    </citation>
    <scope>NUCLEOTIDE SEQUENCE</scope>
    <source>
        <strain evidence="1">DY_R2A_6</strain>
    </source>
</reference>
<keyword evidence="2" id="KW-1185">Reference proteome</keyword>
<evidence type="ECO:0000313" key="1">
    <source>
        <dbReference type="EMBL" id="WAJ29310.1"/>
    </source>
</evidence>
<organism evidence="1 2">
    <name type="scientific">Antarcticirhabdus aurantiaca</name>
    <dbReference type="NCBI Taxonomy" id="2606717"/>
    <lineage>
        <taxon>Bacteria</taxon>
        <taxon>Pseudomonadati</taxon>
        <taxon>Pseudomonadota</taxon>
        <taxon>Alphaproteobacteria</taxon>
        <taxon>Hyphomicrobiales</taxon>
        <taxon>Aurantimonadaceae</taxon>
        <taxon>Antarcticirhabdus</taxon>
    </lineage>
</organism>
<accession>A0ACD4NQZ8</accession>
<gene>
    <name evidence="1" type="ORF">OXU80_03490</name>
</gene>